<dbReference type="SMART" id="SM00256">
    <property type="entry name" value="FBOX"/>
    <property type="match status" value="2"/>
</dbReference>
<evidence type="ECO:0000259" key="1">
    <source>
        <dbReference type="PROSITE" id="PS50181"/>
    </source>
</evidence>
<feature type="domain" description="F-box" evidence="1">
    <location>
        <begin position="27"/>
        <end position="75"/>
    </location>
</feature>
<dbReference type="InterPro" id="IPR001810">
    <property type="entry name" value="F-box_dom"/>
</dbReference>
<dbReference type="PANTHER" id="PTHR34223">
    <property type="entry name" value="OS11G0201299 PROTEIN"/>
    <property type="match status" value="1"/>
</dbReference>
<evidence type="ECO:0000313" key="2">
    <source>
        <dbReference type="EMBL" id="RXH96017.1"/>
    </source>
</evidence>
<comment type="caution">
    <text evidence="2">The sequence shown here is derived from an EMBL/GenBank/DDBJ whole genome shotgun (WGS) entry which is preliminary data.</text>
</comment>
<dbReference type="Proteomes" id="UP000290289">
    <property type="component" value="Chromosome 6"/>
</dbReference>
<organism evidence="2 3">
    <name type="scientific">Malus domestica</name>
    <name type="common">Apple</name>
    <name type="synonym">Pyrus malus</name>
    <dbReference type="NCBI Taxonomy" id="3750"/>
    <lineage>
        <taxon>Eukaryota</taxon>
        <taxon>Viridiplantae</taxon>
        <taxon>Streptophyta</taxon>
        <taxon>Embryophyta</taxon>
        <taxon>Tracheophyta</taxon>
        <taxon>Spermatophyta</taxon>
        <taxon>Magnoliopsida</taxon>
        <taxon>eudicotyledons</taxon>
        <taxon>Gunneridae</taxon>
        <taxon>Pentapetalae</taxon>
        <taxon>rosids</taxon>
        <taxon>fabids</taxon>
        <taxon>Rosales</taxon>
        <taxon>Rosaceae</taxon>
        <taxon>Amygdaloideae</taxon>
        <taxon>Maleae</taxon>
        <taxon>Malus</taxon>
    </lineage>
</organism>
<reference evidence="2 3" key="1">
    <citation type="submission" date="2018-10" db="EMBL/GenBank/DDBJ databases">
        <title>A high-quality apple genome assembly.</title>
        <authorList>
            <person name="Hu J."/>
        </authorList>
    </citation>
    <scope>NUCLEOTIDE SEQUENCE [LARGE SCALE GENOMIC DNA]</scope>
    <source>
        <strain evidence="3">cv. HFTH1</strain>
        <tissue evidence="2">Young leaf</tissue>
    </source>
</reference>
<dbReference type="SUPFAM" id="SSF81383">
    <property type="entry name" value="F-box domain"/>
    <property type="match status" value="2"/>
</dbReference>
<gene>
    <name evidence="2" type="ORF">DVH24_008517</name>
</gene>
<dbReference type="InterPro" id="IPR053197">
    <property type="entry name" value="F-box_SCFL_complex_component"/>
</dbReference>
<dbReference type="PANTHER" id="PTHR34223:SF51">
    <property type="entry name" value="OS06G0556300 PROTEIN"/>
    <property type="match status" value="1"/>
</dbReference>
<dbReference type="PROSITE" id="PS50181">
    <property type="entry name" value="FBOX"/>
    <property type="match status" value="2"/>
</dbReference>
<name>A0A498JMC7_MALDO</name>
<dbReference type="Pfam" id="PF00646">
    <property type="entry name" value="F-box"/>
    <property type="match status" value="1"/>
</dbReference>
<proteinExistence type="predicted"/>
<sequence>MRQLQIAPPASASDEIENRDANAIYRDDRFSALPDEVIHCILSPLPFSDVIRVGSLSKRCGQVCSSIPTLNFSEFPSDSTATFDKRLELLASLDSFFSQRDCNDKVQLQTLNINWEFPYRQFKWQITIPNWREHEARQVCASIRKAVGCRVENLSVFAGRRDPATVSFEANAGWLLGGPEPLEFPCCVLSSRSLKSIDFEMFGTIIKARSFSTCIISNLVRLRLKNVMMEDGEGFCKWVSSACRFIKELLLEDVARLQNITIESSSLESFQLRSTLGWHPLRHLRISAEKLEHVCIACRTQERNKSTPMEIFAPNLRYLSLYWRGDTTINLRSPGELNYLEKAELELVTIKHRVDTDSSTSHDQLVLSRVLQSVKVLTLRDLWAITTLSKEGCTGPPLHNVRCLRISTWICYEFDNNLVPTVASLFRRLPNLNTLEIYVSYLFGIPKHRFDRRYWQLQNLDFISQLKDVTLEVPEGSNDSNLIEFARYVLEHAQNLKKMVVICEPSESRLISLIRSSMSISNASVVFLEKGSKKSQSRLQVAPPASASDEIENGDAKAIYRDDRFSALPDEVVHHILPPLPFSDVIRVGSLSKRCGQVCSPIPTLNFSEFPSDSTANFVNRLELLASLDNFFVNRNGKCGSFRFINLSGIQVTNVPTWRVYEARRVCASISNAVECRLENLCVFCGSRSAKVGWTLREPVEFLVAFSIVGLSSLEILQCLVQLLKLVAFLPALSLIWYV</sequence>
<feature type="domain" description="F-box" evidence="1">
    <location>
        <begin position="562"/>
        <end position="610"/>
    </location>
</feature>
<dbReference type="EMBL" id="RDQH01000332">
    <property type="protein sequence ID" value="RXH96017.1"/>
    <property type="molecule type" value="Genomic_DNA"/>
</dbReference>
<dbReference type="AlphaFoldDB" id="A0A498JMC7"/>
<accession>A0A498JMC7</accession>
<evidence type="ECO:0000313" key="3">
    <source>
        <dbReference type="Proteomes" id="UP000290289"/>
    </source>
</evidence>
<protein>
    <recommendedName>
        <fullName evidence="1">F-box domain-containing protein</fullName>
    </recommendedName>
</protein>
<keyword evidence="3" id="KW-1185">Reference proteome</keyword>
<dbReference type="InterPro" id="IPR036047">
    <property type="entry name" value="F-box-like_dom_sf"/>
</dbReference>